<dbReference type="EMBL" id="JBHUEQ010000026">
    <property type="protein sequence ID" value="MFD1746724.1"/>
    <property type="molecule type" value="Genomic_DNA"/>
</dbReference>
<evidence type="ECO:0000313" key="4">
    <source>
        <dbReference type="Proteomes" id="UP001597322"/>
    </source>
</evidence>
<keyword evidence="2" id="KW-0472">Membrane</keyword>
<organism evidence="3 4">
    <name type="scientific">Rhizobium helianthi</name>
    <dbReference type="NCBI Taxonomy" id="1132695"/>
    <lineage>
        <taxon>Bacteria</taxon>
        <taxon>Pseudomonadati</taxon>
        <taxon>Pseudomonadota</taxon>
        <taxon>Alphaproteobacteria</taxon>
        <taxon>Hyphomicrobiales</taxon>
        <taxon>Rhizobiaceae</taxon>
        <taxon>Rhizobium/Agrobacterium group</taxon>
        <taxon>Rhizobium</taxon>
    </lineage>
</organism>
<keyword evidence="2" id="KW-1133">Transmembrane helix</keyword>
<gene>
    <name evidence="3" type="ORF">ACFSE1_14715</name>
</gene>
<sequence>MIKPEDDPITNPEDSAPAGRRKQKAGRNIVTFFIIYAVGAFSMYLFIVLYGAISSSN</sequence>
<keyword evidence="4" id="KW-1185">Reference proteome</keyword>
<dbReference type="Proteomes" id="UP001597322">
    <property type="component" value="Unassembled WGS sequence"/>
</dbReference>
<evidence type="ECO:0000256" key="1">
    <source>
        <dbReference type="SAM" id="MobiDB-lite"/>
    </source>
</evidence>
<name>A0ABW4M687_9HYPH</name>
<feature type="transmembrane region" description="Helical" evidence="2">
    <location>
        <begin position="29"/>
        <end position="53"/>
    </location>
</feature>
<dbReference type="RefSeq" id="WP_377402901.1">
    <property type="nucleotide sequence ID" value="NZ_JBHUEQ010000026.1"/>
</dbReference>
<evidence type="ECO:0000313" key="3">
    <source>
        <dbReference type="EMBL" id="MFD1746724.1"/>
    </source>
</evidence>
<keyword evidence="2" id="KW-0812">Transmembrane</keyword>
<evidence type="ECO:0000256" key="2">
    <source>
        <dbReference type="SAM" id="Phobius"/>
    </source>
</evidence>
<accession>A0ABW4M687</accession>
<feature type="region of interest" description="Disordered" evidence="1">
    <location>
        <begin position="1"/>
        <end position="23"/>
    </location>
</feature>
<comment type="caution">
    <text evidence="3">The sequence shown here is derived from an EMBL/GenBank/DDBJ whole genome shotgun (WGS) entry which is preliminary data.</text>
</comment>
<reference evidence="4" key="1">
    <citation type="journal article" date="2019" name="Int. J. Syst. Evol. Microbiol.">
        <title>The Global Catalogue of Microorganisms (GCM) 10K type strain sequencing project: providing services to taxonomists for standard genome sequencing and annotation.</title>
        <authorList>
            <consortium name="The Broad Institute Genomics Platform"/>
            <consortium name="The Broad Institute Genome Sequencing Center for Infectious Disease"/>
            <person name="Wu L."/>
            <person name="Ma J."/>
        </authorList>
    </citation>
    <scope>NUCLEOTIDE SEQUENCE [LARGE SCALE GENOMIC DNA]</scope>
    <source>
        <strain evidence="4">CG52</strain>
    </source>
</reference>
<protein>
    <submittedName>
        <fullName evidence="3">Uncharacterized protein</fullName>
    </submittedName>
</protein>
<proteinExistence type="predicted"/>